<dbReference type="GO" id="GO:0016787">
    <property type="term" value="F:hydrolase activity"/>
    <property type="evidence" value="ECO:0007669"/>
    <property type="project" value="UniProtKB-KW"/>
</dbReference>
<name>A0ABT8X233_9FLAO</name>
<protein>
    <submittedName>
        <fullName evidence="1">HAD-IIB family hydrolase</fullName>
    </submittedName>
</protein>
<accession>A0ABT8X233</accession>
<dbReference type="InterPro" id="IPR023214">
    <property type="entry name" value="HAD_sf"/>
</dbReference>
<gene>
    <name evidence="1" type="ORF">Q4Q39_10210</name>
</gene>
<comment type="caution">
    <text evidence="1">The sequence shown here is derived from an EMBL/GenBank/DDBJ whole genome shotgun (WGS) entry which is preliminary data.</text>
</comment>
<dbReference type="InterPro" id="IPR006379">
    <property type="entry name" value="HAD-SF_hydro_IIB"/>
</dbReference>
<evidence type="ECO:0000313" key="1">
    <source>
        <dbReference type="EMBL" id="MDO5987772.1"/>
    </source>
</evidence>
<proteinExistence type="predicted"/>
<dbReference type="PANTHER" id="PTHR10000:SF8">
    <property type="entry name" value="HAD SUPERFAMILY HYDROLASE-LIKE, TYPE 3"/>
    <property type="match status" value="1"/>
</dbReference>
<dbReference type="Proteomes" id="UP001176891">
    <property type="component" value="Unassembled WGS sequence"/>
</dbReference>
<keyword evidence="2" id="KW-1185">Reference proteome</keyword>
<dbReference type="Gene3D" id="3.40.50.1000">
    <property type="entry name" value="HAD superfamily/HAD-like"/>
    <property type="match status" value="1"/>
</dbReference>
<dbReference type="Gene3D" id="3.30.1240.10">
    <property type="match status" value="1"/>
</dbReference>
<dbReference type="PROSITE" id="PS01228">
    <property type="entry name" value="COF_1"/>
    <property type="match status" value="1"/>
</dbReference>
<sequence>MYKQSNFSNTIFYSDLDGTLLNNKARLAPKCCTNLKRLIDEGLMFSVASARNLTTIRDMLNGIHLSLPVISLNGAYISDINKMQHIQINSIEKDIKENLSEYIQKNNLGVFISNHQNNKDGILYYGLKNYGEQWYLKDRQNCRNQFLMTSDKLSEVIKSEITCFTFIDRKENLEVLKRFILEHYNHGVKTHLFENQYSKGWFWLTVHSNLATKSTALQFIKNTYGYTDKLLTVFGDGINDTEMFELADMAISVDNAIPAIKEKSDFVIGSNEAGSVVNYLNQLKKQSVEL</sequence>
<dbReference type="EMBL" id="JAUOEM010000003">
    <property type="protein sequence ID" value="MDO5987772.1"/>
    <property type="molecule type" value="Genomic_DNA"/>
</dbReference>
<dbReference type="InterPro" id="IPR036412">
    <property type="entry name" value="HAD-like_sf"/>
</dbReference>
<dbReference type="NCBIfam" id="TIGR01484">
    <property type="entry name" value="HAD-SF-IIB"/>
    <property type="match status" value="1"/>
</dbReference>
<evidence type="ECO:0000313" key="2">
    <source>
        <dbReference type="Proteomes" id="UP001176891"/>
    </source>
</evidence>
<reference evidence="1" key="1">
    <citation type="submission" date="2023-07" db="EMBL/GenBank/DDBJ databases">
        <title>Two novel species in the genus Flavivirga.</title>
        <authorList>
            <person name="Kwon K."/>
        </authorList>
    </citation>
    <scope>NUCLEOTIDE SEQUENCE</scope>
    <source>
        <strain evidence="1">KACC 14157</strain>
    </source>
</reference>
<dbReference type="PANTHER" id="PTHR10000">
    <property type="entry name" value="PHOSPHOSERINE PHOSPHATASE"/>
    <property type="match status" value="1"/>
</dbReference>
<organism evidence="1 2">
    <name type="scientific">Flavivirga amylovorans</name>
    <dbReference type="NCBI Taxonomy" id="870486"/>
    <lineage>
        <taxon>Bacteria</taxon>
        <taxon>Pseudomonadati</taxon>
        <taxon>Bacteroidota</taxon>
        <taxon>Flavobacteriia</taxon>
        <taxon>Flavobacteriales</taxon>
        <taxon>Flavobacteriaceae</taxon>
        <taxon>Flavivirga</taxon>
    </lineage>
</organism>
<keyword evidence="1" id="KW-0378">Hydrolase</keyword>
<dbReference type="SUPFAM" id="SSF56784">
    <property type="entry name" value="HAD-like"/>
    <property type="match status" value="1"/>
</dbReference>
<dbReference type="Pfam" id="PF08282">
    <property type="entry name" value="Hydrolase_3"/>
    <property type="match status" value="1"/>
</dbReference>
<dbReference type="RefSeq" id="WP_303282343.1">
    <property type="nucleotide sequence ID" value="NZ_BAABCZ010000011.1"/>
</dbReference>